<organism evidence="2 3">
    <name type="scientific">Moraxella caprae</name>
    <dbReference type="NCBI Taxonomy" id="90240"/>
    <lineage>
        <taxon>Bacteria</taxon>
        <taxon>Pseudomonadati</taxon>
        <taxon>Pseudomonadota</taxon>
        <taxon>Gammaproteobacteria</taxon>
        <taxon>Moraxellales</taxon>
        <taxon>Moraxellaceae</taxon>
        <taxon>Moraxella</taxon>
    </lineage>
</organism>
<accession>A0A378R2M9</accession>
<dbReference type="OrthoDB" id="6647232at2"/>
<dbReference type="AlphaFoldDB" id="A0A378R2M9"/>
<evidence type="ECO:0000313" key="3">
    <source>
        <dbReference type="Proteomes" id="UP000254065"/>
    </source>
</evidence>
<sequence length="293" mass="34316">MNDIFQVISLLKRHTKIIGNQFIISDYQHQSIWSSGVLEEVSYLLLIAYGNLMQSDGMDTHKRVLIDKVVDEWAGIITGILNHQNTPQNKMMIKQRLNEKSIKYTPIIDQMLGERLDNNPNDEVFYKYELYELFIEEIKDNFNTRFCQRPQDGLAGAMDFISLSEDNNIIRQEVFDERSVVMLSLKYDDVDEINEHDKIAITKNQNKKDIRKRALVIRDGVVNFLTNCIYDNTQNNQSQNQYYDYAGSSSHRTQKKSNDYDRNPTSQKSSFWSFGRMRRTTYALFSVLLKTNT</sequence>
<proteinExistence type="predicted"/>
<feature type="region of interest" description="Disordered" evidence="1">
    <location>
        <begin position="240"/>
        <end position="268"/>
    </location>
</feature>
<gene>
    <name evidence="2" type="ORF">NCTC12877_02513</name>
</gene>
<protein>
    <submittedName>
        <fullName evidence="2">Uncharacterized protein</fullName>
    </submittedName>
</protein>
<dbReference type="Proteomes" id="UP000254065">
    <property type="component" value="Unassembled WGS sequence"/>
</dbReference>
<keyword evidence="3" id="KW-1185">Reference proteome</keyword>
<name>A0A378R2M9_9GAMM</name>
<evidence type="ECO:0000313" key="2">
    <source>
        <dbReference type="EMBL" id="STZ09495.1"/>
    </source>
</evidence>
<reference evidence="2 3" key="1">
    <citation type="submission" date="2018-06" db="EMBL/GenBank/DDBJ databases">
        <authorList>
            <consortium name="Pathogen Informatics"/>
            <person name="Doyle S."/>
        </authorList>
    </citation>
    <scope>NUCLEOTIDE SEQUENCE [LARGE SCALE GENOMIC DNA]</scope>
    <source>
        <strain evidence="2 3">NCTC12877</strain>
    </source>
</reference>
<dbReference type="EMBL" id="UGQB01000004">
    <property type="protein sequence ID" value="STZ09495.1"/>
    <property type="molecule type" value="Genomic_DNA"/>
</dbReference>
<evidence type="ECO:0000256" key="1">
    <source>
        <dbReference type="SAM" id="MobiDB-lite"/>
    </source>
</evidence>